<keyword evidence="16" id="KW-1185">Reference proteome</keyword>
<dbReference type="PANTHER" id="PTHR10082">
    <property type="entry name" value="INTEGRIN BETA SUBUNIT"/>
    <property type="match status" value="1"/>
</dbReference>
<sequence length="635" mass="69368">MKWLSIVGKADLDLGPWMYGKLPLPGPWGFLQTGESSERRCDAEKALTSRQCEKYDQMNPKTDPEEQKNTDLSNSPGNEVQLKPQNIHIPLRVGVPQTFKVSFKRAEGYPIDLYYLMDLSFSMGDDLDTVKKLSQDIVSTLGKFTSNMRIGFGSFVDKVALPYVSQIKKKKSNPCPYRGHSCQPAFSYQHILSLTKNADDFKTEVRRQRISANLDSPESGLDAIMQAAVCKEEIGWENGTKILVYTSDDTFHIAGDGRLAAIYEPHDGQCHLNGSGFYDGTKFELSKMIPQSVVGVLESDSSNVVQLIKNAYNSLSSTILLEHHGAPQGLAVSYRAHCTPKQGALQVPWSSRGECKDIKINQQVDFTVQLNISECLKGTAEFHLSVQGISEKLNVTIKTQCECDCKPGVPSSLDCSGHGTLYCGVCSCDQGFLGQSCECAQSKDLDDQASCRQDNSSQLCSGHGSCACGMCTCKRSFTGKFCQCDNSNCAQTDQKLCSGNGNCSCGRCNCFPGHEGEACDCSTSTDQCQAEGSITLCSGNGKCRCNKCDCNDGFVGNNCSTILNACSKYEKCMSTKCVTEHRQNELSEICLAHCGSATLQRKEGLKDMPCSTPDFVYNVQLSPEGAVLLHFDNLP</sequence>
<protein>
    <recommendedName>
        <fullName evidence="12">Integrin beta</fullName>
    </recommendedName>
</protein>
<dbReference type="Gene3D" id="6.20.50.10">
    <property type="match status" value="1"/>
</dbReference>
<evidence type="ECO:0000256" key="9">
    <source>
        <dbReference type="ARBA" id="ARBA00023136"/>
    </source>
</evidence>
<name>A0A9Q0IKV3_9TELE</name>
<dbReference type="GO" id="GO:0008305">
    <property type="term" value="C:integrin complex"/>
    <property type="evidence" value="ECO:0007669"/>
    <property type="project" value="TreeGrafter"/>
</dbReference>
<keyword evidence="4 12" id="KW-0812">Transmembrane</keyword>
<dbReference type="Gene3D" id="2.10.25.10">
    <property type="entry name" value="Laminin"/>
    <property type="match status" value="4"/>
</dbReference>
<evidence type="ECO:0000256" key="12">
    <source>
        <dbReference type="RuleBase" id="RU000633"/>
    </source>
</evidence>
<organism evidence="15 16">
    <name type="scientific">Muraenolepis orangiensis</name>
    <name type="common">Patagonian moray cod</name>
    <dbReference type="NCBI Taxonomy" id="630683"/>
    <lineage>
        <taxon>Eukaryota</taxon>
        <taxon>Metazoa</taxon>
        <taxon>Chordata</taxon>
        <taxon>Craniata</taxon>
        <taxon>Vertebrata</taxon>
        <taxon>Euteleostomi</taxon>
        <taxon>Actinopterygii</taxon>
        <taxon>Neopterygii</taxon>
        <taxon>Teleostei</taxon>
        <taxon>Neoteleostei</taxon>
        <taxon>Acanthomorphata</taxon>
        <taxon>Zeiogadaria</taxon>
        <taxon>Gadariae</taxon>
        <taxon>Gadiformes</taxon>
        <taxon>Muraenolepidoidei</taxon>
        <taxon>Muraenolepididae</taxon>
        <taxon>Muraenolepis</taxon>
    </lineage>
</organism>
<keyword evidence="7" id="KW-1133">Transmembrane helix</keyword>
<dbReference type="InterPro" id="IPR032695">
    <property type="entry name" value="Integrin_dom_sf"/>
</dbReference>
<dbReference type="InterPro" id="IPR015812">
    <property type="entry name" value="Integrin_bsu"/>
</dbReference>
<dbReference type="AlphaFoldDB" id="A0A9Q0IKV3"/>
<evidence type="ECO:0000256" key="8">
    <source>
        <dbReference type="ARBA" id="ARBA00023037"/>
    </source>
</evidence>
<dbReference type="PROSITE" id="PS00243">
    <property type="entry name" value="I_EGF_1"/>
    <property type="match status" value="2"/>
</dbReference>
<dbReference type="PRINTS" id="PR01186">
    <property type="entry name" value="INTEGRINB"/>
</dbReference>
<dbReference type="InterPro" id="IPR036465">
    <property type="entry name" value="vWFA_dom_sf"/>
</dbReference>
<keyword evidence="10" id="KW-1015">Disulfide bond</keyword>
<evidence type="ECO:0000256" key="3">
    <source>
        <dbReference type="ARBA" id="ARBA00022536"/>
    </source>
</evidence>
<evidence type="ECO:0000313" key="16">
    <source>
        <dbReference type="Proteomes" id="UP001148018"/>
    </source>
</evidence>
<evidence type="ECO:0000256" key="10">
    <source>
        <dbReference type="ARBA" id="ARBA00023157"/>
    </source>
</evidence>
<dbReference type="GO" id="GO:0098609">
    <property type="term" value="P:cell-cell adhesion"/>
    <property type="evidence" value="ECO:0007669"/>
    <property type="project" value="TreeGrafter"/>
</dbReference>
<evidence type="ECO:0000256" key="7">
    <source>
        <dbReference type="ARBA" id="ARBA00022989"/>
    </source>
</evidence>
<evidence type="ECO:0000256" key="2">
    <source>
        <dbReference type="ARBA" id="ARBA00007449"/>
    </source>
</evidence>
<dbReference type="GO" id="GO:0033627">
    <property type="term" value="P:cell adhesion mediated by integrin"/>
    <property type="evidence" value="ECO:0007669"/>
    <property type="project" value="TreeGrafter"/>
</dbReference>
<proteinExistence type="inferred from homology"/>
<keyword evidence="6" id="KW-0677">Repeat</keyword>
<reference evidence="15" key="1">
    <citation type="submission" date="2022-07" db="EMBL/GenBank/DDBJ databases">
        <title>Chromosome-level genome of Muraenolepis orangiensis.</title>
        <authorList>
            <person name="Kim J."/>
        </authorList>
    </citation>
    <scope>NUCLEOTIDE SEQUENCE</scope>
    <source>
        <strain evidence="15">KU_S4_2022</strain>
        <tissue evidence="15">Muscle</tissue>
    </source>
</reference>
<evidence type="ECO:0000256" key="13">
    <source>
        <dbReference type="SAM" id="MobiDB-lite"/>
    </source>
</evidence>
<dbReference type="GO" id="GO:0007160">
    <property type="term" value="P:cell-matrix adhesion"/>
    <property type="evidence" value="ECO:0007669"/>
    <property type="project" value="TreeGrafter"/>
</dbReference>
<dbReference type="SMART" id="SM00187">
    <property type="entry name" value="INB"/>
    <property type="match status" value="1"/>
</dbReference>
<gene>
    <name evidence="15" type="ORF">NHX12_030268</name>
</gene>
<keyword evidence="11" id="KW-0325">Glycoprotein</keyword>
<dbReference type="InterPro" id="IPR057243">
    <property type="entry name" value="Integrin_I-EGF_CS"/>
</dbReference>
<evidence type="ECO:0000259" key="14">
    <source>
        <dbReference type="SMART" id="SM00187"/>
    </source>
</evidence>
<feature type="compositionally biased region" description="Basic and acidic residues" evidence="13">
    <location>
        <begin position="56"/>
        <end position="69"/>
    </location>
</feature>
<feature type="region of interest" description="Disordered" evidence="13">
    <location>
        <begin position="56"/>
        <end position="79"/>
    </location>
</feature>
<keyword evidence="12" id="KW-0130">Cell adhesion</keyword>
<dbReference type="OrthoDB" id="410592at2759"/>
<dbReference type="GO" id="GO:0005925">
    <property type="term" value="C:focal adhesion"/>
    <property type="evidence" value="ECO:0007669"/>
    <property type="project" value="TreeGrafter"/>
</dbReference>
<evidence type="ECO:0000256" key="4">
    <source>
        <dbReference type="ARBA" id="ARBA00022692"/>
    </source>
</evidence>
<dbReference type="GO" id="GO:0005178">
    <property type="term" value="F:integrin binding"/>
    <property type="evidence" value="ECO:0007669"/>
    <property type="project" value="TreeGrafter"/>
</dbReference>
<keyword evidence="8 12" id="KW-0401">Integrin</keyword>
<evidence type="ECO:0000256" key="1">
    <source>
        <dbReference type="ARBA" id="ARBA00004479"/>
    </source>
</evidence>
<keyword evidence="9" id="KW-0472">Membrane</keyword>
<dbReference type="EMBL" id="JANIIK010000046">
    <property type="protein sequence ID" value="KAJ3602514.1"/>
    <property type="molecule type" value="Genomic_DNA"/>
</dbReference>
<dbReference type="GO" id="GO:0050900">
    <property type="term" value="P:leukocyte migration"/>
    <property type="evidence" value="ECO:0007669"/>
    <property type="project" value="TreeGrafter"/>
</dbReference>
<comment type="subcellular location">
    <subcellularLocation>
        <location evidence="12">Cell membrane</location>
        <topology evidence="12">Single-pass type I membrane protein</topology>
    </subcellularLocation>
    <subcellularLocation>
        <location evidence="1">Membrane</location>
        <topology evidence="1">Single-pass type I membrane protein</topology>
    </subcellularLocation>
</comment>
<dbReference type="PANTHER" id="PTHR10082:SF36">
    <property type="entry name" value="INTEGRIN BETA-7"/>
    <property type="match status" value="1"/>
</dbReference>
<keyword evidence="3" id="KW-0245">EGF-like domain</keyword>
<dbReference type="InterPro" id="IPR002369">
    <property type="entry name" value="Integrin_bsu_VWA"/>
</dbReference>
<comment type="similarity">
    <text evidence="2 12">Belongs to the integrin beta chain family.</text>
</comment>
<dbReference type="Pfam" id="PF23105">
    <property type="entry name" value="EGF_integrin"/>
    <property type="match status" value="1"/>
</dbReference>
<dbReference type="Gene3D" id="2.60.40.1510">
    <property type="entry name" value="ntegrin, alpha v. Chain A, domain 3"/>
    <property type="match status" value="1"/>
</dbReference>
<dbReference type="SUPFAM" id="SSF57196">
    <property type="entry name" value="EGF/Laminin"/>
    <property type="match status" value="1"/>
</dbReference>
<feature type="domain" description="Integrin beta subunit VWA" evidence="14">
    <location>
        <begin position="28"/>
        <end position="403"/>
    </location>
</feature>
<evidence type="ECO:0000256" key="11">
    <source>
        <dbReference type="ARBA" id="ARBA00023180"/>
    </source>
</evidence>
<keyword evidence="5" id="KW-0732">Signal</keyword>
<dbReference type="InterPro" id="IPR015439">
    <property type="entry name" value="Integrin_b-2_sf"/>
</dbReference>
<dbReference type="FunFam" id="2.10.25.10:FF:000036">
    <property type="entry name" value="Integrin beta"/>
    <property type="match status" value="1"/>
</dbReference>
<dbReference type="PROSITE" id="PS52047">
    <property type="entry name" value="I_EGF_2"/>
    <property type="match status" value="1"/>
</dbReference>
<dbReference type="Gene3D" id="3.40.50.410">
    <property type="entry name" value="von Willebrand factor, type A domain"/>
    <property type="match status" value="1"/>
</dbReference>
<feature type="non-terminal residue" evidence="15">
    <location>
        <position position="1"/>
    </location>
</feature>
<dbReference type="SUPFAM" id="SSF69179">
    <property type="entry name" value="Integrin domains"/>
    <property type="match status" value="1"/>
</dbReference>
<accession>A0A9Q0IKV3</accession>
<dbReference type="SUPFAM" id="SSF53300">
    <property type="entry name" value="vWA-like"/>
    <property type="match status" value="1"/>
</dbReference>
<dbReference type="Pfam" id="PF00362">
    <property type="entry name" value="Integrin_beta"/>
    <property type="match status" value="2"/>
</dbReference>
<dbReference type="GO" id="GO:0009986">
    <property type="term" value="C:cell surface"/>
    <property type="evidence" value="ECO:0007669"/>
    <property type="project" value="TreeGrafter"/>
</dbReference>
<dbReference type="GO" id="GO:0007229">
    <property type="term" value="P:integrin-mediated signaling pathway"/>
    <property type="evidence" value="ECO:0007669"/>
    <property type="project" value="UniProtKB-KW"/>
</dbReference>
<evidence type="ECO:0000313" key="15">
    <source>
        <dbReference type="EMBL" id="KAJ3602514.1"/>
    </source>
</evidence>
<evidence type="ECO:0000256" key="5">
    <source>
        <dbReference type="ARBA" id="ARBA00022729"/>
    </source>
</evidence>
<dbReference type="Proteomes" id="UP001148018">
    <property type="component" value="Unassembled WGS sequence"/>
</dbReference>
<comment type="caution">
    <text evidence="15">The sequence shown here is derived from an EMBL/GenBank/DDBJ whole genome shotgun (WGS) entry which is preliminary data.</text>
</comment>
<evidence type="ECO:0000256" key="6">
    <source>
        <dbReference type="ARBA" id="ARBA00022737"/>
    </source>
</evidence>
<dbReference type="InterPro" id="IPR057073">
    <property type="entry name" value="EGF_integrin_2"/>
</dbReference>